<organism evidence="4 5">
    <name type="scientific">Arthrobotrys musiformis</name>
    <dbReference type="NCBI Taxonomy" id="47236"/>
    <lineage>
        <taxon>Eukaryota</taxon>
        <taxon>Fungi</taxon>
        <taxon>Dikarya</taxon>
        <taxon>Ascomycota</taxon>
        <taxon>Pezizomycotina</taxon>
        <taxon>Orbiliomycetes</taxon>
        <taxon>Orbiliales</taxon>
        <taxon>Orbiliaceae</taxon>
        <taxon>Arthrobotrys</taxon>
    </lineage>
</organism>
<dbReference type="InterPro" id="IPR056884">
    <property type="entry name" value="NPHP3-like_N"/>
</dbReference>
<dbReference type="Proteomes" id="UP001370758">
    <property type="component" value="Unassembled WGS sequence"/>
</dbReference>
<proteinExistence type="predicted"/>
<name>A0AAV9WDR8_9PEZI</name>
<dbReference type="PANTHER" id="PTHR10039">
    <property type="entry name" value="AMELOGENIN"/>
    <property type="match status" value="1"/>
</dbReference>
<keyword evidence="1" id="KW-0677">Repeat</keyword>
<evidence type="ECO:0000256" key="1">
    <source>
        <dbReference type="ARBA" id="ARBA00022737"/>
    </source>
</evidence>
<evidence type="ECO:0000259" key="3">
    <source>
        <dbReference type="Pfam" id="PF24883"/>
    </source>
</evidence>
<evidence type="ECO:0000256" key="2">
    <source>
        <dbReference type="SAM" id="MobiDB-lite"/>
    </source>
</evidence>
<evidence type="ECO:0000313" key="5">
    <source>
        <dbReference type="Proteomes" id="UP001370758"/>
    </source>
</evidence>
<feature type="compositionally biased region" description="Basic and acidic residues" evidence="2">
    <location>
        <begin position="1431"/>
        <end position="1443"/>
    </location>
</feature>
<comment type="caution">
    <text evidence="4">The sequence shown here is derived from an EMBL/GenBank/DDBJ whole genome shotgun (WGS) entry which is preliminary data.</text>
</comment>
<dbReference type="Pfam" id="PF24883">
    <property type="entry name" value="NPHP3_N"/>
    <property type="match status" value="1"/>
</dbReference>
<feature type="region of interest" description="Disordered" evidence="2">
    <location>
        <begin position="65"/>
        <end position="115"/>
    </location>
</feature>
<feature type="compositionally biased region" description="Polar residues" evidence="2">
    <location>
        <begin position="97"/>
        <end position="108"/>
    </location>
</feature>
<accession>A0AAV9WDR8</accession>
<dbReference type="SUPFAM" id="SSF57850">
    <property type="entry name" value="RING/U-box"/>
    <property type="match status" value="1"/>
</dbReference>
<gene>
    <name evidence="4" type="ORF">TWF481_007524</name>
</gene>
<feature type="region of interest" description="Disordered" evidence="2">
    <location>
        <begin position="1419"/>
        <end position="1443"/>
    </location>
</feature>
<sequence>MQPGSIELLWERALADYKSTTGVDLEDEKSKVVLHKVVDFWKSEQTIGETKPLVNGDDTAEDAYVSSANNESSTVKSSASQARPNKKDPKKRFRVFNRSSPGGSSQVPDNGDEDIGDNSIAASLMKYAGTFENARKNGTWNKIGHFLGEYVSIAGDLISIAGEAASLAFPPASVLVVVATHAAGAICTVSQDLNVIEELFETMVSFSRRIDLLKDKVPPEPSYQKMVMEVFRNMLTFCRDVDRRSREGLGKVSSFFKALFRGGDPLIKIACDNVLQSIHNLDSATIFQTLATVVDTHTKISEFQDSAERQLGELDSKVSGLRTEIIQSQSLRNEIDEQRTNLLKQTVEEVTVTKMFVMEMYLRDKGGSAVNTESAEFKAFQSLTKTLSTGAEDHLIRQLVELKQARIPGIFDWIGEEATYQELVQRKRRSIFIGDDCGTGKSFLAYSIYSKLRVEVCSGPSAAVAYFAFDGNVKELQVTESLWKFCSLQVAQQNAGYQGYIKDLFEKNGRISDWERLFKAELSELKAGSGTASNDSLTEVFIVIDGVEEMGKVGRKILLDLVRDWNTPSSELQTYFVLLGSPGNLPSEDRAREGQFLSLDKAKLRKSGDFRKLAKARLDTVRFPALARLKPFLKERIVRVIENNADTFFYIDHLLRRLNTLGNVFTIKRELQGPPKSTHDIYKSLLVECAQAHTSKEQEMLGYLFIWLAHSHMALSLKAAQQLLDRIAELASSETAINLEEVLRGSVSKILSILDTNIEKQDDSEDDDTDGDNFQDEKGISPDKEDYGQEGVFVKFQESSLLQYFRRGHNRPGEPLRPSASTTQLMVLKISIAVLSKPFKGISESEHVQMQSFAARSWRPTLGEIVDRLELEGPNEGQYETEELKSASQMLLKLFEGDNDCVKMLEGLQDISSIYDDYGEEGQNLEALSILGKKEEGQLELLRKIVVLVNYDQKPNADAPIIKPGSIAKSLFKKHIDGILNARQAYETFIPSKFIIQALYFLGRVEPSSFDGFSRLSEVCNSGDRYAYSRAARTCEFLEEVFEFAGVKLDARGYAVMAFALFDATNGEELIAAKKGLELATGPGDIFLLQYLNAIGRLRNPDQYPMLQGANLYSLAGTLEDEGFDLRPVIEDFAQAAEAAKAVPPESEDYGELKSTINSFLWTVAFFEIQHKDYRDNVLETLRYAEQASSPSDFLCYFNQMVEVFAKHEMWGSIIEFTAILKGRERIEDKTSIYVNKAAKICGKVDDIRQFYSDSISHKLLFDPDIPETKMKWALFERFVALNREGAKKLLHEVLNSKCEAYELRFAAMHLVNIVIEDFRLANTYEGKEAAMLEMEKVVEDYKGIHGFEFRPELSMITIPLTSMRNRLGSAREFYDTLQKSFDACIASLSDDSDENDWDSLSVLTRILCLVAGEREGVDRKGEDKEEDGEVKEYEQKTESQEWHSRDIWEDAQLASTCSFYNVTCSEGDGSSMGRSCDVCGDDLDPEDESSPWKMYVCLVCVNIDICASCYETRDDGDRVTGCPEGHQYLEYPPKGFQTFEDGKLIFDDGEITFAAWRDGLREKWDAAWRDYCSTHWRL</sequence>
<feature type="domain" description="Nephrocystin 3-like N-terminal" evidence="3">
    <location>
        <begin position="411"/>
        <end position="565"/>
    </location>
</feature>
<reference evidence="4 5" key="1">
    <citation type="submission" date="2023-08" db="EMBL/GenBank/DDBJ databases">
        <authorList>
            <person name="Palmer J.M."/>
        </authorList>
    </citation>
    <scope>NUCLEOTIDE SEQUENCE [LARGE SCALE GENOMIC DNA]</scope>
    <source>
        <strain evidence="4 5">TWF481</strain>
    </source>
</reference>
<evidence type="ECO:0000313" key="4">
    <source>
        <dbReference type="EMBL" id="KAK6505633.1"/>
    </source>
</evidence>
<keyword evidence="5" id="KW-1185">Reference proteome</keyword>
<feature type="region of interest" description="Disordered" evidence="2">
    <location>
        <begin position="760"/>
        <end position="786"/>
    </location>
</feature>
<protein>
    <recommendedName>
        <fullName evidence="3">Nephrocystin 3-like N-terminal domain-containing protein</fullName>
    </recommendedName>
</protein>
<dbReference type="PANTHER" id="PTHR10039:SF17">
    <property type="entry name" value="FUNGAL STAND N-TERMINAL GOODBYE DOMAIN-CONTAINING PROTEIN-RELATED"/>
    <property type="match status" value="1"/>
</dbReference>
<feature type="compositionally biased region" description="Polar residues" evidence="2">
    <location>
        <begin position="66"/>
        <end position="83"/>
    </location>
</feature>
<feature type="compositionally biased region" description="Acidic residues" evidence="2">
    <location>
        <begin position="762"/>
        <end position="774"/>
    </location>
</feature>
<feature type="compositionally biased region" description="Basic and acidic residues" evidence="2">
    <location>
        <begin position="775"/>
        <end position="786"/>
    </location>
</feature>
<dbReference type="EMBL" id="JAVHJL010000004">
    <property type="protein sequence ID" value="KAK6505633.1"/>
    <property type="molecule type" value="Genomic_DNA"/>
</dbReference>